<dbReference type="Pfam" id="PF02616">
    <property type="entry name" value="SMC_ScpA"/>
    <property type="match status" value="1"/>
</dbReference>
<evidence type="ECO:0000313" key="3">
    <source>
        <dbReference type="EMBL" id="QEG21913.1"/>
    </source>
</evidence>
<gene>
    <name evidence="2 3" type="primary">scpA</name>
    <name evidence="3" type="ORF">MFFC18_17740</name>
</gene>
<dbReference type="GO" id="GO:0051301">
    <property type="term" value="P:cell division"/>
    <property type="evidence" value="ECO:0007669"/>
    <property type="project" value="UniProtKB-KW"/>
</dbReference>
<evidence type="ECO:0000313" key="4">
    <source>
        <dbReference type="Proteomes" id="UP000322214"/>
    </source>
</evidence>
<name>A0A5B9PGN1_9BACT</name>
<keyword evidence="4" id="KW-1185">Reference proteome</keyword>
<keyword evidence="2" id="KW-0159">Chromosome partition</keyword>
<keyword evidence="2" id="KW-0963">Cytoplasm</keyword>
<proteinExistence type="inferred from homology"/>
<accession>A0A5B9PGN1</accession>
<dbReference type="EMBL" id="CP042912">
    <property type="protein sequence ID" value="QEG21913.1"/>
    <property type="molecule type" value="Genomic_DNA"/>
</dbReference>
<dbReference type="PANTHER" id="PTHR33969">
    <property type="entry name" value="SEGREGATION AND CONDENSATION PROTEIN A"/>
    <property type="match status" value="1"/>
</dbReference>
<dbReference type="GO" id="GO:0005737">
    <property type="term" value="C:cytoplasm"/>
    <property type="evidence" value="ECO:0007669"/>
    <property type="project" value="UniProtKB-SubCell"/>
</dbReference>
<evidence type="ECO:0000256" key="2">
    <source>
        <dbReference type="HAMAP-Rule" id="MF_01805"/>
    </source>
</evidence>
<dbReference type="PANTHER" id="PTHR33969:SF2">
    <property type="entry name" value="SEGREGATION AND CONDENSATION PROTEIN A"/>
    <property type="match status" value="1"/>
</dbReference>
<keyword evidence="2" id="KW-0132">Cell division</keyword>
<comment type="subcellular location">
    <subcellularLocation>
        <location evidence="2">Cytoplasm</location>
    </subcellularLocation>
    <text evidence="2">Associated with two foci at the outer edges of the nucleoid region in young cells, and at four foci within both cell halves in older cells.</text>
</comment>
<dbReference type="OrthoDB" id="9811016at2"/>
<comment type="function">
    <text evidence="2">Participates in chromosomal partition during cell division. May act via the formation of a condensin-like complex containing Smc and ScpB that pull DNA away from mid-cell into both cell halves.</text>
</comment>
<comment type="subunit">
    <text evidence="2">Component of a cohesin-like complex composed of ScpA, ScpB and the Smc homodimer, in which ScpA and ScpB bind to the head domain of Smc. The presence of the three proteins is required for the association of the complex with DNA.</text>
</comment>
<dbReference type="Proteomes" id="UP000322214">
    <property type="component" value="Chromosome"/>
</dbReference>
<dbReference type="Gene3D" id="1.10.10.580">
    <property type="entry name" value="Structural maintenance of chromosome 1. Chain E"/>
    <property type="match status" value="1"/>
</dbReference>
<comment type="similarity">
    <text evidence="2">Belongs to the ScpA family.</text>
</comment>
<keyword evidence="2" id="KW-0131">Cell cycle</keyword>
<dbReference type="GO" id="GO:0006260">
    <property type="term" value="P:DNA replication"/>
    <property type="evidence" value="ECO:0007669"/>
    <property type="project" value="UniProtKB-UniRule"/>
</dbReference>
<evidence type="ECO:0000256" key="1">
    <source>
        <dbReference type="ARBA" id="ARBA00044777"/>
    </source>
</evidence>
<dbReference type="KEGG" id="mff:MFFC18_17740"/>
<dbReference type="InterPro" id="IPR003768">
    <property type="entry name" value="ScpA"/>
</dbReference>
<dbReference type="HAMAP" id="MF_01805">
    <property type="entry name" value="ScpA"/>
    <property type="match status" value="1"/>
</dbReference>
<dbReference type="InterPro" id="IPR023093">
    <property type="entry name" value="ScpA-like_C"/>
</dbReference>
<protein>
    <recommendedName>
        <fullName evidence="1 2">Segregation and condensation protein A</fullName>
    </recommendedName>
</protein>
<reference evidence="3 4" key="1">
    <citation type="submission" date="2019-08" db="EMBL/GenBank/DDBJ databases">
        <title>Deep-cultivation of Planctomycetes and their phenomic and genomic characterization uncovers novel biology.</title>
        <authorList>
            <person name="Wiegand S."/>
            <person name="Jogler M."/>
            <person name="Boedeker C."/>
            <person name="Pinto D."/>
            <person name="Vollmers J."/>
            <person name="Rivas-Marin E."/>
            <person name="Kohn T."/>
            <person name="Peeters S.H."/>
            <person name="Heuer A."/>
            <person name="Rast P."/>
            <person name="Oberbeckmann S."/>
            <person name="Bunk B."/>
            <person name="Jeske O."/>
            <person name="Meyerdierks A."/>
            <person name="Storesund J.E."/>
            <person name="Kallscheuer N."/>
            <person name="Luecker S."/>
            <person name="Lage O.M."/>
            <person name="Pohl T."/>
            <person name="Merkel B.J."/>
            <person name="Hornburger P."/>
            <person name="Mueller R.-W."/>
            <person name="Bruemmer F."/>
            <person name="Labrenz M."/>
            <person name="Spormann A.M."/>
            <person name="Op den Camp H."/>
            <person name="Overmann J."/>
            <person name="Amann R."/>
            <person name="Jetten M.S.M."/>
            <person name="Mascher T."/>
            <person name="Medema M.H."/>
            <person name="Devos D.P."/>
            <person name="Kaster A.-K."/>
            <person name="Ovreas L."/>
            <person name="Rohde M."/>
            <person name="Galperin M.Y."/>
            <person name="Jogler C."/>
        </authorList>
    </citation>
    <scope>NUCLEOTIDE SEQUENCE [LARGE SCALE GENOMIC DNA]</scope>
    <source>
        <strain evidence="3 4">FC18</strain>
    </source>
</reference>
<dbReference type="STRING" id="980251.GCA_001642875_03375"/>
<sequence length="270" mass="31159">MSFQVNNDLFRGPIDLLLYLVRRHEVEVTEIALSKVTQEYLEHIDVLKEISIDLVGDFLDVASHLVEIKAKALLPRNEFEEEDEEGAEHADPRRDLVNRLLLYKKFRDASSLLEDRASEWQNRFSRIADDLPAKQHNISDQPIREIELWDLVSAFGRVLRDNQPVENANIVYDETPIHVYMERIHAKIVQNRRASFSELFELGMHKSSMVSIFLAVLELARHHGVVTQQDDLYGELVIAPGSQFKEELDVSNIDDYDPHMRSGDPASMIE</sequence>
<dbReference type="GO" id="GO:0007059">
    <property type="term" value="P:chromosome segregation"/>
    <property type="evidence" value="ECO:0007669"/>
    <property type="project" value="UniProtKB-UniRule"/>
</dbReference>
<dbReference type="RefSeq" id="WP_075085581.1">
    <property type="nucleotide sequence ID" value="NZ_CP042912.1"/>
</dbReference>
<dbReference type="Gene3D" id="6.10.250.2410">
    <property type="match status" value="1"/>
</dbReference>
<dbReference type="AlphaFoldDB" id="A0A5B9PGN1"/>
<organism evidence="3 4">
    <name type="scientific">Mariniblastus fucicola</name>
    <dbReference type="NCBI Taxonomy" id="980251"/>
    <lineage>
        <taxon>Bacteria</taxon>
        <taxon>Pseudomonadati</taxon>
        <taxon>Planctomycetota</taxon>
        <taxon>Planctomycetia</taxon>
        <taxon>Pirellulales</taxon>
        <taxon>Pirellulaceae</taxon>
        <taxon>Mariniblastus</taxon>
    </lineage>
</organism>